<proteinExistence type="predicted"/>
<evidence type="ECO:0000256" key="1">
    <source>
        <dbReference type="SAM" id="MobiDB-lite"/>
    </source>
</evidence>
<protein>
    <submittedName>
        <fullName evidence="2">Uncharacterized protein</fullName>
    </submittedName>
</protein>
<feature type="compositionally biased region" description="Low complexity" evidence="1">
    <location>
        <begin position="24"/>
        <end position="36"/>
    </location>
</feature>
<evidence type="ECO:0000313" key="3">
    <source>
        <dbReference type="Proteomes" id="UP000011083"/>
    </source>
</evidence>
<dbReference type="GeneID" id="14921214"/>
<sequence>MSDVLFKPLRRETLAAALAKWKPSSSGRASSSSSSSNIAARVEQCFRRRSNSSPSQLKPPPPVDLPPSEGDPSGTVNLHRTAGDCSLGWTLG</sequence>
<name>L8H544_ACACF</name>
<feature type="region of interest" description="Disordered" evidence="1">
    <location>
        <begin position="18"/>
        <end position="92"/>
    </location>
</feature>
<dbReference type="EMBL" id="KB007920">
    <property type="protein sequence ID" value="ELR20362.1"/>
    <property type="molecule type" value="Genomic_DNA"/>
</dbReference>
<accession>L8H544</accession>
<dbReference type="AlphaFoldDB" id="L8H544"/>
<dbReference type="VEuPathDB" id="AmoebaDB:ACA1_186080"/>
<dbReference type="KEGG" id="acan:ACA1_186080"/>
<gene>
    <name evidence="2" type="ORF">ACA1_186080</name>
</gene>
<keyword evidence="3" id="KW-1185">Reference proteome</keyword>
<evidence type="ECO:0000313" key="2">
    <source>
        <dbReference type="EMBL" id="ELR20362.1"/>
    </source>
</evidence>
<organism evidence="2 3">
    <name type="scientific">Acanthamoeba castellanii (strain ATCC 30010 / Neff)</name>
    <dbReference type="NCBI Taxonomy" id="1257118"/>
    <lineage>
        <taxon>Eukaryota</taxon>
        <taxon>Amoebozoa</taxon>
        <taxon>Discosea</taxon>
        <taxon>Longamoebia</taxon>
        <taxon>Centramoebida</taxon>
        <taxon>Acanthamoebidae</taxon>
        <taxon>Acanthamoeba</taxon>
    </lineage>
</organism>
<reference evidence="2 3" key="1">
    <citation type="journal article" date="2013" name="Genome Biol.">
        <title>Genome of Acanthamoeba castellanii highlights extensive lateral gene transfer and early evolution of tyrosine kinase signaling.</title>
        <authorList>
            <person name="Clarke M."/>
            <person name="Lohan A.J."/>
            <person name="Liu B."/>
            <person name="Lagkouvardos I."/>
            <person name="Roy S."/>
            <person name="Zafar N."/>
            <person name="Bertelli C."/>
            <person name="Schilde C."/>
            <person name="Kianianmomeni A."/>
            <person name="Burglin T.R."/>
            <person name="Frech C."/>
            <person name="Turcotte B."/>
            <person name="Kopec K.O."/>
            <person name="Synnott J.M."/>
            <person name="Choo C."/>
            <person name="Paponov I."/>
            <person name="Finkler A."/>
            <person name="Soon Heng Tan C."/>
            <person name="Hutchins A.P."/>
            <person name="Weinmeier T."/>
            <person name="Rattei T."/>
            <person name="Chu J.S."/>
            <person name="Gimenez G."/>
            <person name="Irimia M."/>
            <person name="Rigden D.J."/>
            <person name="Fitzpatrick D.A."/>
            <person name="Lorenzo-Morales J."/>
            <person name="Bateman A."/>
            <person name="Chiu C.H."/>
            <person name="Tang P."/>
            <person name="Hegemann P."/>
            <person name="Fromm H."/>
            <person name="Raoult D."/>
            <person name="Greub G."/>
            <person name="Miranda-Saavedra D."/>
            <person name="Chen N."/>
            <person name="Nash P."/>
            <person name="Ginger M.L."/>
            <person name="Horn M."/>
            <person name="Schaap P."/>
            <person name="Caler L."/>
            <person name="Loftus B."/>
        </authorList>
    </citation>
    <scope>NUCLEOTIDE SEQUENCE [LARGE SCALE GENOMIC DNA]</scope>
    <source>
        <strain evidence="2 3">Neff</strain>
    </source>
</reference>
<dbReference type="Proteomes" id="UP000011083">
    <property type="component" value="Unassembled WGS sequence"/>
</dbReference>
<dbReference type="RefSeq" id="XP_004342556.1">
    <property type="nucleotide sequence ID" value="XM_004342507.1"/>
</dbReference>